<accession>A0ABN0E337</accession>
<reference evidence="1 2" key="1">
    <citation type="journal article" date="2012" name="Front. Microbiol.">
        <title>Draft Genome Sequence of the Virulent Strain 01-B526 of the Fish Pathogen Aeromonas salmonicida.</title>
        <authorList>
            <person name="Charette S.J."/>
            <person name="Brochu F."/>
            <person name="Boyle B."/>
            <person name="Filion G."/>
            <person name="Tanaka K.H."/>
            <person name="Derome N."/>
        </authorList>
    </citation>
    <scope>NUCLEOTIDE SEQUENCE [LARGE SCALE GENOMIC DNA]</scope>
    <source>
        <strain evidence="1 2">01-B526</strain>
    </source>
</reference>
<protein>
    <submittedName>
        <fullName evidence="1">Uncharacterized protein</fullName>
    </submittedName>
</protein>
<name>A0ABN0E337_AERSS</name>
<evidence type="ECO:0000313" key="1">
    <source>
        <dbReference type="EMBL" id="EHI53642.1"/>
    </source>
</evidence>
<evidence type="ECO:0000313" key="2">
    <source>
        <dbReference type="Proteomes" id="UP000006428"/>
    </source>
</evidence>
<keyword evidence="2" id="KW-1185">Reference proteome</keyword>
<gene>
    <name evidence="1" type="ORF">IYQ_05648</name>
</gene>
<comment type="caution">
    <text evidence="1">The sequence shown here is derived from an EMBL/GenBank/DDBJ whole genome shotgun (WGS) entry which is preliminary data.</text>
</comment>
<proteinExistence type="predicted"/>
<dbReference type="Proteomes" id="UP000006428">
    <property type="component" value="Unassembled WGS sequence"/>
</dbReference>
<dbReference type="EMBL" id="AGVO01000016">
    <property type="protein sequence ID" value="EHI53642.1"/>
    <property type="molecule type" value="Genomic_DNA"/>
</dbReference>
<organism evidence="1 2">
    <name type="scientific">Aeromonas salmonicida subsp. salmonicida 01-B526</name>
    <dbReference type="NCBI Taxonomy" id="1076135"/>
    <lineage>
        <taxon>Bacteria</taxon>
        <taxon>Pseudomonadati</taxon>
        <taxon>Pseudomonadota</taxon>
        <taxon>Gammaproteobacteria</taxon>
        <taxon>Aeromonadales</taxon>
        <taxon>Aeromonadaceae</taxon>
        <taxon>Aeromonas</taxon>
    </lineage>
</organism>
<sequence length="90" mass="9685">MQRILALAWVAIQGQTTMSRVEKGLHKRESNVIHKTGADGAQSGAILAGAENFTSPAAVWAGQICDHFPTRGNFVIPPTLATMAGHLFWE</sequence>